<reference evidence="3 4" key="1">
    <citation type="journal article" date="2011" name="J. Bacteriol.">
        <title>Genome sequence of Helicobacter bizzozeronii strain CIII-1, an isolate from human gastric mucosa.</title>
        <authorList>
            <person name="Schott T."/>
            <person name="Rossi M."/>
            <person name="Hanninen M.L."/>
        </authorList>
    </citation>
    <scope>NUCLEOTIDE SEQUENCE [LARGE SCALE GENOMIC DNA]</scope>
    <source>
        <strain evidence="3 4">CIII-1</strain>
    </source>
</reference>
<dbReference type="InterPro" id="IPR036505">
    <property type="entry name" value="Amidase/PGRP_sf"/>
</dbReference>
<dbReference type="Pfam" id="PF01510">
    <property type="entry name" value="Amidase_2"/>
    <property type="match status" value="1"/>
</dbReference>
<dbReference type="RefSeq" id="WP_013891124.1">
    <property type="nucleotide sequence ID" value="NC_015674.1"/>
</dbReference>
<dbReference type="InterPro" id="IPR015510">
    <property type="entry name" value="PGRP"/>
</dbReference>
<evidence type="ECO:0000259" key="2">
    <source>
        <dbReference type="SMART" id="SM00701"/>
    </source>
</evidence>
<dbReference type="STRING" id="1002804.HBZC1_17620"/>
<dbReference type="InterPro" id="IPR006619">
    <property type="entry name" value="PGRP_domain_met/bac"/>
</dbReference>
<name>F8KPM2_HELBC</name>
<protein>
    <submittedName>
        <fullName evidence="3">N-acetylmuramoyl-L-alanine amidase</fullName>
    </submittedName>
</protein>
<accession>F8KPM2</accession>
<dbReference type="SUPFAM" id="SSF55846">
    <property type="entry name" value="N-acetylmuramoyl-L-alanine amidase-like"/>
    <property type="match status" value="1"/>
</dbReference>
<dbReference type="SMART" id="SM00701">
    <property type="entry name" value="PGRP"/>
    <property type="match status" value="1"/>
</dbReference>
<dbReference type="GO" id="GO:0008270">
    <property type="term" value="F:zinc ion binding"/>
    <property type="evidence" value="ECO:0007669"/>
    <property type="project" value="InterPro"/>
</dbReference>
<sequence>MRTINKIIIHCSATEKEKDFCAADIDRWHKERGWKCIGYHYVIKLDGTIEKGRALADVGAHCVGQNKDSIGICYIGGLDSWNKSKDTRTPKQKEALKDLCLELKKQFSNAKFYGHRDFEKGKDCPCFDVRTWVQDEGI</sequence>
<evidence type="ECO:0000313" key="3">
    <source>
        <dbReference type="EMBL" id="CCB80748.1"/>
    </source>
</evidence>
<dbReference type="InterPro" id="IPR002502">
    <property type="entry name" value="Amidase_domain"/>
</dbReference>
<keyword evidence="4" id="KW-1185">Reference proteome</keyword>
<evidence type="ECO:0000313" key="4">
    <source>
        <dbReference type="Proteomes" id="UP000008387"/>
    </source>
</evidence>
<dbReference type="GO" id="GO:0009253">
    <property type="term" value="P:peptidoglycan catabolic process"/>
    <property type="evidence" value="ECO:0007669"/>
    <property type="project" value="InterPro"/>
</dbReference>
<organism evidence="3 4">
    <name type="scientific">Helicobacter bizzozeronii (strain CIII-1)</name>
    <dbReference type="NCBI Taxonomy" id="1002804"/>
    <lineage>
        <taxon>Bacteria</taxon>
        <taxon>Pseudomonadati</taxon>
        <taxon>Campylobacterota</taxon>
        <taxon>Epsilonproteobacteria</taxon>
        <taxon>Campylobacterales</taxon>
        <taxon>Helicobacteraceae</taxon>
        <taxon>Helicobacter</taxon>
    </lineage>
</organism>
<gene>
    <name evidence="3" type="ordered locus">HBZC1_17620</name>
</gene>
<dbReference type="Gene3D" id="3.40.80.10">
    <property type="entry name" value="Peptidoglycan recognition protein-like"/>
    <property type="match status" value="1"/>
</dbReference>
<dbReference type="eggNOG" id="COG3023">
    <property type="taxonomic scope" value="Bacteria"/>
</dbReference>
<dbReference type="PANTHER" id="PTHR11022">
    <property type="entry name" value="PEPTIDOGLYCAN RECOGNITION PROTEIN"/>
    <property type="match status" value="1"/>
</dbReference>
<dbReference type="GeneID" id="64361188"/>
<comment type="similarity">
    <text evidence="1">Belongs to the N-acetylmuramoyl-L-alanine amidase 2 family.</text>
</comment>
<evidence type="ECO:0000256" key="1">
    <source>
        <dbReference type="ARBA" id="ARBA00007553"/>
    </source>
</evidence>
<proteinExistence type="inferred from homology"/>
<feature type="domain" description="Peptidoglycan recognition protein family" evidence="2">
    <location>
        <begin position="1"/>
        <end position="119"/>
    </location>
</feature>
<dbReference type="CDD" id="cd06583">
    <property type="entry name" value="PGRP"/>
    <property type="match status" value="1"/>
</dbReference>
<dbReference type="AlphaFoldDB" id="F8KPM2"/>
<dbReference type="EMBL" id="FR871757">
    <property type="protein sequence ID" value="CCB80748.1"/>
    <property type="molecule type" value="Genomic_DNA"/>
</dbReference>
<dbReference type="KEGG" id="hbi:HBZC1_17620"/>
<dbReference type="Proteomes" id="UP000008387">
    <property type="component" value="Chromosome"/>
</dbReference>
<dbReference type="GO" id="GO:0008745">
    <property type="term" value="F:N-acetylmuramoyl-L-alanine amidase activity"/>
    <property type="evidence" value="ECO:0007669"/>
    <property type="project" value="InterPro"/>
</dbReference>
<dbReference type="PANTHER" id="PTHR11022:SF41">
    <property type="entry name" value="PEPTIDOGLYCAN-RECOGNITION PROTEIN LC-RELATED"/>
    <property type="match status" value="1"/>
</dbReference>
<dbReference type="HOGENOM" id="CLU_079366_1_0_7"/>